<dbReference type="Gene3D" id="3.40.50.12780">
    <property type="entry name" value="N-terminal domain of ligase-like"/>
    <property type="match status" value="1"/>
</dbReference>
<dbReference type="PANTHER" id="PTHR43347:SF3">
    <property type="entry name" value="ACYL-COA SYNTHETASE SHORT-CHAIN FAMILY MEMBER 3, MITOCHONDRIAL"/>
    <property type="match status" value="1"/>
</dbReference>
<dbReference type="RefSeq" id="WP_344038865.1">
    <property type="nucleotide sequence ID" value="NZ_BAAAKE010000013.1"/>
</dbReference>
<dbReference type="Pfam" id="PF13193">
    <property type="entry name" value="AMP-binding_C"/>
    <property type="match status" value="1"/>
</dbReference>
<evidence type="ECO:0000259" key="3">
    <source>
        <dbReference type="Pfam" id="PF13193"/>
    </source>
</evidence>
<dbReference type="Pfam" id="PF00501">
    <property type="entry name" value="AMP-binding"/>
    <property type="match status" value="1"/>
</dbReference>
<keyword evidence="6" id="KW-1185">Reference proteome</keyword>
<feature type="domain" description="AMP-dependent synthetase/ligase" evidence="2">
    <location>
        <begin position="63"/>
        <end position="444"/>
    </location>
</feature>
<feature type="domain" description="AMP-binding enzyme C-terminal" evidence="3">
    <location>
        <begin position="509"/>
        <end position="587"/>
    </location>
</feature>
<sequence length="625" mass="67851">MTTESVNEWPENQFAFWAEQARRLTWDREWDEVLDDTGYPLCRWFTGGALNAAHNCLDVHVEEGRGDRPALIFDSPQTGVKETYSYRRLHGEVVRFAGALADLGLREGDTVLLFLPAAPQTVIAMLACARLGLIHSVVVTSVPASVLRDRIDDARPAVVLTASGGFDGPQAVSYQPVVEAALDQSLHAPSACVVLQRPDAGRWHLREGRDLDWDELVGACTPSPRALPVPAGHPLYILYTSGSTAKPKAITRDTGGYLTALRWAVENVFGVGRDDVFWTDSHPGWVMGHSFGVYGALVTGCTTVLYEGSPVDTPDSGAFSRVITEHGVNVLFTTPMTVRRIRRETRAGTTLPEGHHLRAVFLASERVEPDLMAWTEEYFACPVIDNWWQTETGWPIASNCLGPGLSAVKPGSVATPLPGYHVEVLDEDGNSLPPGAPGHIAIRLPLPPGCLSTIWGDDERFVATYLTRFPGYYDTSDAGHLDEDGYLWVAGRTDDIINVGGDSLSGLDVEHAIVAHVAVERCAVVAAPDEFFTQVPVAFVIVKAGVAQDLDVLAGQLRDLVDTGVGAWSRLRRFVFVRGLPHTASKKIKRSELRAWLSDPSSVEEGLVVEADVSLPTAGDPLVQA</sequence>
<evidence type="ECO:0000313" key="5">
    <source>
        <dbReference type="EMBL" id="MFC5058602.1"/>
    </source>
</evidence>
<dbReference type="InterPro" id="IPR045851">
    <property type="entry name" value="AMP-bd_C_sf"/>
</dbReference>
<accession>A0ABV9YAE3</accession>
<dbReference type="InterPro" id="IPR025110">
    <property type="entry name" value="AMP-bd_C"/>
</dbReference>
<organism evidence="5 6">
    <name type="scientific">Saccharothrix xinjiangensis</name>
    <dbReference type="NCBI Taxonomy" id="204798"/>
    <lineage>
        <taxon>Bacteria</taxon>
        <taxon>Bacillati</taxon>
        <taxon>Actinomycetota</taxon>
        <taxon>Actinomycetes</taxon>
        <taxon>Pseudonocardiales</taxon>
        <taxon>Pseudonocardiaceae</taxon>
        <taxon>Saccharothrix</taxon>
    </lineage>
</organism>
<dbReference type="PANTHER" id="PTHR43347">
    <property type="entry name" value="ACYL-COA SYNTHETASE"/>
    <property type="match status" value="1"/>
</dbReference>
<dbReference type="SUPFAM" id="SSF56801">
    <property type="entry name" value="Acetyl-CoA synthetase-like"/>
    <property type="match status" value="1"/>
</dbReference>
<comment type="similarity">
    <text evidence="1">Belongs to the ATP-dependent AMP-binding enzyme family.</text>
</comment>
<name>A0ABV9YAE3_9PSEU</name>
<dbReference type="Proteomes" id="UP001595833">
    <property type="component" value="Unassembled WGS sequence"/>
</dbReference>
<feature type="domain" description="Acetyl-coenzyme A synthetase N-terminal" evidence="4">
    <location>
        <begin position="8"/>
        <end position="56"/>
    </location>
</feature>
<protein>
    <submittedName>
        <fullName evidence="5">AMP-binding protein</fullName>
    </submittedName>
</protein>
<dbReference type="InterPro" id="IPR042099">
    <property type="entry name" value="ANL_N_sf"/>
</dbReference>
<dbReference type="InterPro" id="IPR032387">
    <property type="entry name" value="ACAS_N"/>
</dbReference>
<comment type="caution">
    <text evidence="5">The sequence shown here is derived from an EMBL/GenBank/DDBJ whole genome shotgun (WGS) entry which is preliminary data.</text>
</comment>
<evidence type="ECO:0000256" key="1">
    <source>
        <dbReference type="ARBA" id="ARBA00006432"/>
    </source>
</evidence>
<dbReference type="EMBL" id="JBHSJB010000033">
    <property type="protein sequence ID" value="MFC5058602.1"/>
    <property type="molecule type" value="Genomic_DNA"/>
</dbReference>
<dbReference type="InterPro" id="IPR000873">
    <property type="entry name" value="AMP-dep_synth/lig_dom"/>
</dbReference>
<proteinExistence type="inferred from homology"/>
<reference evidence="6" key="1">
    <citation type="journal article" date="2019" name="Int. J. Syst. Evol. Microbiol.">
        <title>The Global Catalogue of Microorganisms (GCM) 10K type strain sequencing project: providing services to taxonomists for standard genome sequencing and annotation.</title>
        <authorList>
            <consortium name="The Broad Institute Genomics Platform"/>
            <consortium name="The Broad Institute Genome Sequencing Center for Infectious Disease"/>
            <person name="Wu L."/>
            <person name="Ma J."/>
        </authorList>
    </citation>
    <scope>NUCLEOTIDE SEQUENCE [LARGE SCALE GENOMIC DNA]</scope>
    <source>
        <strain evidence="6">KCTC 12848</strain>
    </source>
</reference>
<evidence type="ECO:0000313" key="6">
    <source>
        <dbReference type="Proteomes" id="UP001595833"/>
    </source>
</evidence>
<dbReference type="Pfam" id="PF16177">
    <property type="entry name" value="ACAS_N"/>
    <property type="match status" value="1"/>
</dbReference>
<evidence type="ECO:0000259" key="2">
    <source>
        <dbReference type="Pfam" id="PF00501"/>
    </source>
</evidence>
<gene>
    <name evidence="5" type="ORF">ACFPFM_33240</name>
</gene>
<dbReference type="Gene3D" id="3.30.300.30">
    <property type="match status" value="1"/>
</dbReference>
<evidence type="ECO:0000259" key="4">
    <source>
        <dbReference type="Pfam" id="PF16177"/>
    </source>
</evidence>